<accession>A0A8D4UUL8</accession>
<dbReference type="InterPro" id="IPR007536">
    <property type="entry name" value="16SrRNA_methylTrfase_J"/>
</dbReference>
<dbReference type="KEGG" id="dho:Dia5BBH33_11640"/>
<name>A0A8D4UUL8_9FIRM</name>
<dbReference type="RefSeq" id="WP_022383090.1">
    <property type="nucleotide sequence ID" value="NZ_AP019697.1"/>
</dbReference>
<keyword evidence="1" id="KW-0808">Transferase</keyword>
<organism evidence="1 2">
    <name type="scientific">Dialister hominis</name>
    <dbReference type="NCBI Taxonomy" id="2582419"/>
    <lineage>
        <taxon>Bacteria</taxon>
        <taxon>Bacillati</taxon>
        <taxon>Bacillota</taxon>
        <taxon>Negativicutes</taxon>
        <taxon>Veillonellales</taxon>
        <taxon>Veillonellaceae</taxon>
        <taxon>Dialister</taxon>
    </lineage>
</organism>
<dbReference type="GeneID" id="92716382"/>
<dbReference type="InterPro" id="IPR029063">
    <property type="entry name" value="SAM-dependent_MTases_sf"/>
</dbReference>
<sequence length="260" mass="29600">MKIAATTISDAPGLIREKAKERAKALAIPYLEREDKLEEMAEKYKAEGFLIYGRRLPSFKTKDGEYHFHLGTSVLRTRQILAGNEDRLCRLLPKEGPCRVLDCTFGHANDSTTISWFLGDRGSVTALEKSTALYEIGRAGIESYQDKDPALTDAVRRIYLIHADFKEYLKNIPEKSFDVVYFDPMFRHPVQAKVNDMTGFREAAAYDKLDDETILLAMRAARARVIVKERPFSLLFKKDFFTRIEAKKGQTTAYGVIDLS</sequence>
<evidence type="ECO:0000313" key="1">
    <source>
        <dbReference type="EMBL" id="BBK25229.1"/>
    </source>
</evidence>
<dbReference type="Pfam" id="PF04445">
    <property type="entry name" value="SAM_MT"/>
    <property type="match status" value="1"/>
</dbReference>
<dbReference type="Proteomes" id="UP000320585">
    <property type="component" value="Chromosome"/>
</dbReference>
<dbReference type="Gene3D" id="3.40.50.150">
    <property type="entry name" value="Vaccinia Virus protein VP39"/>
    <property type="match status" value="1"/>
</dbReference>
<dbReference type="PANTHER" id="PTHR36112">
    <property type="entry name" value="RIBOSOMAL RNA SMALL SUBUNIT METHYLTRANSFERASE J"/>
    <property type="match status" value="1"/>
</dbReference>
<keyword evidence="1" id="KW-0489">Methyltransferase</keyword>
<dbReference type="GO" id="GO:0008990">
    <property type="term" value="F:rRNA (guanine-N2-)-methyltransferase activity"/>
    <property type="evidence" value="ECO:0007669"/>
    <property type="project" value="InterPro"/>
</dbReference>
<protein>
    <submittedName>
        <fullName evidence="1">O-methyltransferase</fullName>
    </submittedName>
</protein>
<dbReference type="OrthoDB" id="1653798at2"/>
<evidence type="ECO:0000313" key="2">
    <source>
        <dbReference type="Proteomes" id="UP000320585"/>
    </source>
</evidence>
<gene>
    <name evidence="1" type="ORF">Dia5BBH33_11640</name>
</gene>
<dbReference type="EMBL" id="AP019697">
    <property type="protein sequence ID" value="BBK25229.1"/>
    <property type="molecule type" value="Genomic_DNA"/>
</dbReference>
<proteinExistence type="predicted"/>
<dbReference type="SUPFAM" id="SSF53335">
    <property type="entry name" value="S-adenosyl-L-methionine-dependent methyltransferases"/>
    <property type="match status" value="1"/>
</dbReference>
<reference evidence="2" key="1">
    <citation type="submission" date="2019-05" db="EMBL/GenBank/DDBJ databases">
        <title>Complete genome sequencing of Dialister sp. strain 5BBH33.</title>
        <authorList>
            <person name="Sakamoto M."/>
            <person name="Murakami T."/>
            <person name="Mori H."/>
        </authorList>
    </citation>
    <scope>NUCLEOTIDE SEQUENCE [LARGE SCALE GENOMIC DNA]</scope>
    <source>
        <strain evidence="2">5BBH33</strain>
    </source>
</reference>
<dbReference type="PANTHER" id="PTHR36112:SF1">
    <property type="entry name" value="RIBOSOMAL RNA SMALL SUBUNIT METHYLTRANSFERASE J"/>
    <property type="match status" value="1"/>
</dbReference>
<dbReference type="AlphaFoldDB" id="A0A8D4UUL8"/>
<keyword evidence="2" id="KW-1185">Reference proteome</keyword>